<evidence type="ECO:0000313" key="1">
    <source>
        <dbReference type="EMBL" id="KAL2610892.1"/>
    </source>
</evidence>
<sequence length="121" mass="13361">MVLLREAESQGKLQGLSIPSGQLLLLCLFADDSGMGILATEENFEELEVTIEKFEAISDVKLNVSKSTILPLALLAIPDCLERMGYKIIKRQDEMLYLGYKAGLQITKADLNRIMISGKAN</sequence>
<keyword evidence="2" id="KW-1185">Reference proteome</keyword>
<evidence type="ECO:0008006" key="3">
    <source>
        <dbReference type="Google" id="ProtNLM"/>
    </source>
</evidence>
<reference evidence="1 2" key="1">
    <citation type="submission" date="2024-09" db="EMBL/GenBank/DDBJ databases">
        <title>Chromosome-scale assembly of Riccia fluitans.</title>
        <authorList>
            <person name="Paukszto L."/>
            <person name="Sawicki J."/>
            <person name="Karawczyk K."/>
            <person name="Piernik-Szablinska J."/>
            <person name="Szczecinska M."/>
            <person name="Mazdziarz M."/>
        </authorList>
    </citation>
    <scope>NUCLEOTIDE SEQUENCE [LARGE SCALE GENOMIC DNA]</scope>
    <source>
        <strain evidence="1">Rf_01</strain>
        <tissue evidence="1">Aerial parts of the thallus</tissue>
    </source>
</reference>
<dbReference type="Proteomes" id="UP001605036">
    <property type="component" value="Unassembled WGS sequence"/>
</dbReference>
<gene>
    <name evidence="1" type="ORF">R1flu_022584</name>
</gene>
<protein>
    <recommendedName>
        <fullName evidence="3">Reverse transcriptase domain-containing protein</fullName>
    </recommendedName>
</protein>
<comment type="caution">
    <text evidence="1">The sequence shown here is derived from an EMBL/GenBank/DDBJ whole genome shotgun (WGS) entry which is preliminary data.</text>
</comment>
<accession>A0ABD1XPL3</accession>
<dbReference type="EMBL" id="JBHFFA010000007">
    <property type="protein sequence ID" value="KAL2610892.1"/>
    <property type="molecule type" value="Genomic_DNA"/>
</dbReference>
<name>A0ABD1XPL3_9MARC</name>
<evidence type="ECO:0000313" key="2">
    <source>
        <dbReference type="Proteomes" id="UP001605036"/>
    </source>
</evidence>
<organism evidence="1 2">
    <name type="scientific">Riccia fluitans</name>
    <dbReference type="NCBI Taxonomy" id="41844"/>
    <lineage>
        <taxon>Eukaryota</taxon>
        <taxon>Viridiplantae</taxon>
        <taxon>Streptophyta</taxon>
        <taxon>Embryophyta</taxon>
        <taxon>Marchantiophyta</taxon>
        <taxon>Marchantiopsida</taxon>
        <taxon>Marchantiidae</taxon>
        <taxon>Marchantiales</taxon>
        <taxon>Ricciaceae</taxon>
        <taxon>Riccia</taxon>
    </lineage>
</organism>
<dbReference type="AlphaFoldDB" id="A0ABD1XPL3"/>
<proteinExistence type="predicted"/>